<dbReference type="Proteomes" id="UP000276254">
    <property type="component" value="Plasmid unnamed1"/>
</dbReference>
<dbReference type="GeneID" id="39491692"/>
<sequence>MRLTPSWDIGAARWTAMDPNARPSGAKSQPAQTVARLKLLVGTADPTTGILCQKKPMSANPAAFPTVLYLDVRAADLVGRPSDDDLVAIGADLRARLGRSIATLKCSCE</sequence>
<evidence type="ECO:0000313" key="1">
    <source>
        <dbReference type="EMBL" id="AYJ84892.1"/>
    </source>
</evidence>
<dbReference type="RefSeq" id="WP_121150924.1">
    <property type="nucleotide sequence ID" value="NZ_CP032828.1"/>
</dbReference>
<geneLocation type="plasmid" evidence="1">
    <name>unnamed1</name>
</geneLocation>
<dbReference type="EMBL" id="CP032828">
    <property type="protein sequence ID" value="AYJ84892.1"/>
    <property type="molecule type" value="Genomic_DNA"/>
</dbReference>
<dbReference type="AlphaFoldDB" id="A0A494TBV5"/>
<dbReference type="OrthoDB" id="9773856at2"/>
<protein>
    <submittedName>
        <fullName evidence="1">Uncharacterized protein</fullName>
    </submittedName>
</protein>
<keyword evidence="2" id="KW-1185">Reference proteome</keyword>
<keyword evidence="1" id="KW-0614">Plasmid</keyword>
<dbReference type="KEGG" id="spha:D3Y57_02140"/>
<name>A0A494TBV5_SPHPE</name>
<evidence type="ECO:0000313" key="2">
    <source>
        <dbReference type="Proteomes" id="UP000276254"/>
    </source>
</evidence>
<organism evidence="1 2">
    <name type="scientific">Sphingomonas paeninsulae</name>
    <dbReference type="NCBI Taxonomy" id="2319844"/>
    <lineage>
        <taxon>Bacteria</taxon>
        <taxon>Pseudomonadati</taxon>
        <taxon>Pseudomonadota</taxon>
        <taxon>Alphaproteobacteria</taxon>
        <taxon>Sphingomonadales</taxon>
        <taxon>Sphingomonadaceae</taxon>
        <taxon>Sphingomonas</taxon>
    </lineage>
</organism>
<accession>A0A494TBV5</accession>
<proteinExistence type="predicted"/>
<gene>
    <name evidence="1" type="ORF">D3Y57_02140</name>
</gene>
<reference evidence="1 2" key="1">
    <citation type="submission" date="2018-09" db="EMBL/GenBank/DDBJ databases">
        <title>Sphingomonas peninsula sp. nov., isolated from fildes peninsula, Antarctic soil.</title>
        <authorList>
            <person name="Yingchao G."/>
        </authorList>
    </citation>
    <scope>NUCLEOTIDE SEQUENCE [LARGE SCALE GENOMIC DNA]</scope>
    <source>
        <strain evidence="1 2">YZ-8</strain>
        <plasmid evidence="1 2">unnamed1</plasmid>
    </source>
</reference>